<feature type="region of interest" description="Disordered" evidence="1">
    <location>
        <begin position="697"/>
        <end position="729"/>
    </location>
</feature>
<dbReference type="Proteomes" id="UP001596091">
    <property type="component" value="Unassembled WGS sequence"/>
</dbReference>
<accession>A0ABW1EHB7</accession>
<dbReference type="NCBIfam" id="TIGR03436">
    <property type="entry name" value="acidobact_VWFA"/>
    <property type="match status" value="1"/>
</dbReference>
<evidence type="ECO:0000256" key="2">
    <source>
        <dbReference type="SAM" id="SignalP"/>
    </source>
</evidence>
<organism evidence="3 4">
    <name type="scientific">Acidicapsa dinghuensis</name>
    <dbReference type="NCBI Taxonomy" id="2218256"/>
    <lineage>
        <taxon>Bacteria</taxon>
        <taxon>Pseudomonadati</taxon>
        <taxon>Acidobacteriota</taxon>
        <taxon>Terriglobia</taxon>
        <taxon>Terriglobales</taxon>
        <taxon>Acidobacteriaceae</taxon>
        <taxon>Acidicapsa</taxon>
    </lineage>
</organism>
<feature type="chain" id="PRO_5046714182" evidence="2">
    <location>
        <begin position="23"/>
        <end position="974"/>
    </location>
</feature>
<evidence type="ECO:0000256" key="1">
    <source>
        <dbReference type="SAM" id="MobiDB-lite"/>
    </source>
</evidence>
<name>A0ABW1EHB7_9BACT</name>
<comment type="caution">
    <text evidence="3">The sequence shown here is derived from an EMBL/GenBank/DDBJ whole genome shotgun (WGS) entry which is preliminary data.</text>
</comment>
<evidence type="ECO:0000313" key="4">
    <source>
        <dbReference type="Proteomes" id="UP001596091"/>
    </source>
</evidence>
<keyword evidence="4" id="KW-1185">Reference proteome</keyword>
<feature type="signal peptide" evidence="2">
    <location>
        <begin position="1"/>
        <end position="22"/>
    </location>
</feature>
<reference evidence="4" key="1">
    <citation type="journal article" date="2019" name="Int. J. Syst. Evol. Microbiol.">
        <title>The Global Catalogue of Microorganisms (GCM) 10K type strain sequencing project: providing services to taxonomists for standard genome sequencing and annotation.</title>
        <authorList>
            <consortium name="The Broad Institute Genomics Platform"/>
            <consortium name="The Broad Institute Genome Sequencing Center for Infectious Disease"/>
            <person name="Wu L."/>
            <person name="Ma J."/>
        </authorList>
    </citation>
    <scope>NUCLEOTIDE SEQUENCE [LARGE SCALE GENOMIC DNA]</scope>
    <source>
        <strain evidence="4">JCM 4087</strain>
    </source>
</reference>
<dbReference type="Gene3D" id="3.40.50.410">
    <property type="entry name" value="von Willebrand factor, type A domain"/>
    <property type="match status" value="1"/>
</dbReference>
<sequence>MSNRLTLSVLLAVALSASLFLASAVQGSAASAPAPASPSSSGSADAVQLSLIAHDKRGEPVLDLKPDELTITEDGVPVKLDNLRLVDQHKDAKQLVSFVFDPFPPEKDAHSQKSSSRIATARDAALKILTLLTESGCDFSVLSIDSRLHLQQSFTSDLNAVKAAIEAATGPIASRDKDHAAISEREIISVALSGADLEGKRVATHDRLQAQSIYAALRNSTRIAQDRHILPSFSSLLALVQSQQNLAGRKTIIYLSSMRQDQISDIGTQAIESIAGAANQANVRVDVVDVSSFGHHGSKVILTNPGSAAIASALSFRDYGTGESTMEVVDDAPIDTDLKRMAEATGGIYLNGDNLKSMRQLTGDMSTYYEASFLPRSEEYDGKLHPLVVTPLRKGLKIRTQTAYLALPPPSADGSSLQPFELPLLKQLKESPLPAQFPFRATVLDMGDSEDGRRSTLAIEVPVENLNLQQDANSPGSLAHVAMIANVKDETGAVAAHFSSDTPQRIGSHQASVKSNEVISLQRHFILPPGKYTLEVLIVDTTSGKAAAKQISFEVSSGSSAPSLGNMILVRRTDPVLSSDLDITDPLRDGKTRIMPNLSGALAAGNSNVSIFFAVHENPLSPQPAKLEIKVLRDGQVLGGAPLLARQVRGGEYYSYLGSFSLNPATDGTYQVEALLTQDGKSAESDTSFTLSGMEGAEADTAGNTSSVESVARPSGPLNIAVSPNPVQRPSDDELKALLAEAAQYANAYWDSLPNFMCHQVTERFVGSHNEKNWEHIDTLSGQLTYFEHQEDWEFQQLEKDQKRNRDSSSDARGGVTSAGVFGGLIRGLFRPAAKAEITWVESDALGDGTVQVFKYRVAKENSNLTLRSGPMEVFLVGYHGMVYIDSATHVVRRITEIADDVPKKSLIRESLVSADYDFVSINNQQYLLPVGAQIVVRRGSLRSTLELNQIRFRDFHRFVSTSRILTGTTISEP</sequence>
<evidence type="ECO:0000313" key="3">
    <source>
        <dbReference type="EMBL" id="MFC5862748.1"/>
    </source>
</evidence>
<dbReference type="RefSeq" id="WP_263336568.1">
    <property type="nucleotide sequence ID" value="NZ_JAGSYH010000003.1"/>
</dbReference>
<dbReference type="InterPro" id="IPR036465">
    <property type="entry name" value="vWFA_dom_sf"/>
</dbReference>
<proteinExistence type="predicted"/>
<dbReference type="EMBL" id="JBHSPH010000002">
    <property type="protein sequence ID" value="MFC5862748.1"/>
    <property type="molecule type" value="Genomic_DNA"/>
</dbReference>
<gene>
    <name evidence="3" type="ORF">ACFPT7_10640</name>
</gene>
<protein>
    <submittedName>
        <fullName evidence="3">VWA domain-containing protein</fullName>
    </submittedName>
</protein>
<dbReference type="InterPro" id="IPR017802">
    <property type="entry name" value="VWFA-rel_acidobac-type"/>
</dbReference>
<keyword evidence="2" id="KW-0732">Signal</keyword>